<feature type="compositionally biased region" description="Pro residues" evidence="1">
    <location>
        <begin position="362"/>
        <end position="372"/>
    </location>
</feature>
<evidence type="ECO:0000313" key="2">
    <source>
        <dbReference type="Proteomes" id="UP000694923"/>
    </source>
</evidence>
<feature type="compositionally biased region" description="Basic residues" evidence="1">
    <location>
        <begin position="454"/>
        <end position="464"/>
    </location>
</feature>
<name>A0ABM0SIP1_GALVR</name>
<feature type="compositionally biased region" description="Polar residues" evidence="1">
    <location>
        <begin position="348"/>
        <end position="359"/>
    </location>
</feature>
<feature type="compositionally biased region" description="Pro residues" evidence="1">
    <location>
        <begin position="71"/>
        <end position="81"/>
    </location>
</feature>
<proteinExistence type="predicted"/>
<evidence type="ECO:0000313" key="3">
    <source>
        <dbReference type="RefSeq" id="XP_008592732.1"/>
    </source>
</evidence>
<reference evidence="3" key="1">
    <citation type="submission" date="2025-08" db="UniProtKB">
        <authorList>
            <consortium name="RefSeq"/>
        </authorList>
    </citation>
    <scope>IDENTIFICATION</scope>
</reference>
<accession>A0ABM0SIP1</accession>
<keyword evidence="2" id="KW-1185">Reference proteome</keyword>
<organism evidence="2 3">
    <name type="scientific">Galeopterus variegatus</name>
    <name type="common">Malayan flying lemur</name>
    <name type="synonym">Cynocephalus variegatus</name>
    <dbReference type="NCBI Taxonomy" id="482537"/>
    <lineage>
        <taxon>Eukaryota</taxon>
        <taxon>Metazoa</taxon>
        <taxon>Chordata</taxon>
        <taxon>Craniata</taxon>
        <taxon>Vertebrata</taxon>
        <taxon>Euteleostomi</taxon>
        <taxon>Mammalia</taxon>
        <taxon>Eutheria</taxon>
        <taxon>Euarchontoglires</taxon>
        <taxon>Dermoptera</taxon>
        <taxon>Cynocephalidae</taxon>
        <taxon>Galeopterus</taxon>
    </lineage>
</organism>
<feature type="compositionally biased region" description="Polar residues" evidence="1">
    <location>
        <begin position="394"/>
        <end position="408"/>
    </location>
</feature>
<feature type="region of interest" description="Disordered" evidence="1">
    <location>
        <begin position="1"/>
        <end position="490"/>
    </location>
</feature>
<gene>
    <name evidence="3" type="primary">LOC103610322</name>
</gene>
<sequence>PSPSSSTPSSSPSSSSGTRGMGRPALTARRHPSSQAYQGAVTPTQDPPRGPGSRARKTLPPPSMQGAQDPSRPPPTPPPPSMHAGRPGSRKPNEGPPATGTREPGARPAAVPALQVARRNREPEPLQKTRPLGPLTRARPRPRPPPSKQPGLPRSRHPNTRPPSGTRELGPQNAAAAVHGAQDPSRPPPTPPPPSMHAGRPGSRKPNESPHATGTREPGPRPAAAPALQPLPAPLSKQPGPPGRLKPQESSPPWDPRPVPAHRRRCRRRHGPSSQTDQGALTLAKRIHQKTRDSGPPTDAAAAVQSKQTGRSGSLIPNKSHPRHGDPRPVQAVRSRRIHRRHLCRVLPSSQAYQGTGNLSKAPPPHGDPSPRPAHGRRRPSSQFDQPPLPSKQPGRSGSLNHIESPTPGTRDPAPRSPASESRTSPPPPPPKQTGRSAPLPVDPRHGPSVAHRTTPKAHRRRRPSCQANQERSTQQKLPPTPVPETRSAHRPASEYFVPYSSHSYHAIAAMSYMTWLQLIGLVEVELELELRMAVALGTVVQPGQKLELE</sequence>
<feature type="non-terminal residue" evidence="3">
    <location>
        <position position="1"/>
    </location>
</feature>
<feature type="compositionally biased region" description="Basic residues" evidence="1">
    <location>
        <begin position="334"/>
        <end position="344"/>
    </location>
</feature>
<dbReference type="GeneID" id="103610322"/>
<feature type="compositionally biased region" description="Polar residues" evidence="1">
    <location>
        <begin position="466"/>
        <end position="478"/>
    </location>
</feature>
<feature type="compositionally biased region" description="Low complexity" evidence="1">
    <location>
        <begin position="1"/>
        <end position="16"/>
    </location>
</feature>
<feature type="compositionally biased region" description="Polar residues" evidence="1">
    <location>
        <begin position="305"/>
        <end position="317"/>
    </location>
</feature>
<dbReference type="RefSeq" id="XP_008592732.1">
    <property type="nucleotide sequence ID" value="XM_008594510.1"/>
</dbReference>
<evidence type="ECO:0000256" key="1">
    <source>
        <dbReference type="SAM" id="MobiDB-lite"/>
    </source>
</evidence>
<dbReference type="Proteomes" id="UP000694923">
    <property type="component" value="Unplaced"/>
</dbReference>
<feature type="compositionally biased region" description="Pro residues" evidence="1">
    <location>
        <begin position="229"/>
        <end position="244"/>
    </location>
</feature>
<feature type="compositionally biased region" description="Pro residues" evidence="1">
    <location>
        <begin position="185"/>
        <end position="195"/>
    </location>
</feature>
<feature type="compositionally biased region" description="Basic residues" evidence="1">
    <location>
        <begin position="260"/>
        <end position="271"/>
    </location>
</feature>
<feature type="compositionally biased region" description="Polar residues" evidence="1">
    <location>
        <begin position="33"/>
        <end position="44"/>
    </location>
</feature>
<protein>
    <submittedName>
        <fullName evidence="3">Basic proline-rich protein-like</fullName>
    </submittedName>
</protein>